<dbReference type="Gene3D" id="3.40.50.150">
    <property type="entry name" value="Vaccinia Virus protein VP39"/>
    <property type="match status" value="1"/>
</dbReference>
<dbReference type="Pfam" id="PF13489">
    <property type="entry name" value="Methyltransf_23"/>
    <property type="match status" value="1"/>
</dbReference>
<keyword evidence="2" id="KW-1185">Reference proteome</keyword>
<evidence type="ECO:0000313" key="2">
    <source>
        <dbReference type="Proteomes" id="UP000295645"/>
    </source>
</evidence>
<comment type="caution">
    <text evidence="1">The sequence shown here is derived from an EMBL/GenBank/DDBJ whole genome shotgun (WGS) entry which is preliminary data.</text>
</comment>
<proteinExistence type="predicted"/>
<reference evidence="1 2" key="1">
    <citation type="submission" date="2019-03" db="EMBL/GenBank/DDBJ databases">
        <title>Above-ground endophytic microbial communities from plants in different locations in the United States.</title>
        <authorList>
            <person name="Frank C."/>
        </authorList>
    </citation>
    <scope>NUCLEOTIDE SEQUENCE [LARGE SCALE GENOMIC DNA]</scope>
    <source>
        <strain evidence="1 2">LP_13_YM</strain>
    </source>
</reference>
<sequence>MSSAVKNRFSGIVQPLPLPPGENETSLRTWLEGLSLDRAPEAELTNYLNEDFRRFVYTLGMVPERTGRLLEIGANPYFTTVLLKRFRQYDVHCSNYFGVDGGGGRQTVVHVPSGEEFPIDYLNNNVDVEDIPFPGPFDVILFCEVIEHLVSDPLNALRRIKERLTPGGTLILTTPNVNRLENIVKMVAGANIYDPISGYGVYGRHNREYNKHELFLMLDHLGFDLETMFSSDVHENLSDNYYPTERLAEHILSTPNRVHDLGQYIFLRARNNRPAKSGKPRWLYRSYPESELCD</sequence>
<dbReference type="AlphaFoldDB" id="A0A4R3YWU6"/>
<name>A0A4R3YWU6_9GAMM</name>
<keyword evidence="1" id="KW-0808">Transferase</keyword>
<gene>
    <name evidence="1" type="ORF">EC912_102107</name>
</gene>
<evidence type="ECO:0000313" key="1">
    <source>
        <dbReference type="EMBL" id="TCV95763.1"/>
    </source>
</evidence>
<dbReference type="GO" id="GO:0008168">
    <property type="term" value="F:methyltransferase activity"/>
    <property type="evidence" value="ECO:0007669"/>
    <property type="project" value="UniProtKB-KW"/>
</dbReference>
<dbReference type="CDD" id="cd02440">
    <property type="entry name" value="AdoMet_MTases"/>
    <property type="match status" value="1"/>
</dbReference>
<protein>
    <submittedName>
        <fullName evidence="1">Methyltransferase family protein</fullName>
    </submittedName>
</protein>
<organism evidence="1 2">
    <name type="scientific">Luteibacter rhizovicinus</name>
    <dbReference type="NCBI Taxonomy" id="242606"/>
    <lineage>
        <taxon>Bacteria</taxon>
        <taxon>Pseudomonadati</taxon>
        <taxon>Pseudomonadota</taxon>
        <taxon>Gammaproteobacteria</taxon>
        <taxon>Lysobacterales</taxon>
        <taxon>Rhodanobacteraceae</taxon>
        <taxon>Luteibacter</taxon>
    </lineage>
</organism>
<dbReference type="InterPro" id="IPR029063">
    <property type="entry name" value="SAM-dependent_MTases_sf"/>
</dbReference>
<accession>A0A4R3YWU6</accession>
<dbReference type="EMBL" id="SMCS01000002">
    <property type="protein sequence ID" value="TCV95763.1"/>
    <property type="molecule type" value="Genomic_DNA"/>
</dbReference>
<dbReference type="RefSeq" id="WP_165973510.1">
    <property type="nucleotide sequence ID" value="NZ_SMCS01000002.1"/>
</dbReference>
<keyword evidence="1" id="KW-0489">Methyltransferase</keyword>
<dbReference type="GO" id="GO:0032259">
    <property type="term" value="P:methylation"/>
    <property type="evidence" value="ECO:0007669"/>
    <property type="project" value="UniProtKB-KW"/>
</dbReference>
<dbReference type="Proteomes" id="UP000295645">
    <property type="component" value="Unassembled WGS sequence"/>
</dbReference>
<dbReference type="SUPFAM" id="SSF53335">
    <property type="entry name" value="S-adenosyl-L-methionine-dependent methyltransferases"/>
    <property type="match status" value="1"/>
</dbReference>